<organism evidence="6 7">
    <name type="scientific">Drosophila guanche</name>
    <name type="common">Fruit fly</name>
    <dbReference type="NCBI Taxonomy" id="7266"/>
    <lineage>
        <taxon>Eukaryota</taxon>
        <taxon>Metazoa</taxon>
        <taxon>Ecdysozoa</taxon>
        <taxon>Arthropoda</taxon>
        <taxon>Hexapoda</taxon>
        <taxon>Insecta</taxon>
        <taxon>Pterygota</taxon>
        <taxon>Neoptera</taxon>
        <taxon>Endopterygota</taxon>
        <taxon>Diptera</taxon>
        <taxon>Brachycera</taxon>
        <taxon>Muscomorpha</taxon>
        <taxon>Ephydroidea</taxon>
        <taxon>Drosophilidae</taxon>
        <taxon>Drosophila</taxon>
        <taxon>Sophophora</taxon>
    </lineage>
</organism>
<evidence type="ECO:0000313" key="7">
    <source>
        <dbReference type="Proteomes" id="UP000268350"/>
    </source>
</evidence>
<evidence type="ECO:0000256" key="4">
    <source>
        <dbReference type="SAM" id="Coils"/>
    </source>
</evidence>
<keyword evidence="7" id="KW-1185">Reference proteome</keyword>
<evidence type="ECO:0000256" key="1">
    <source>
        <dbReference type="ARBA" id="ARBA00022771"/>
    </source>
</evidence>
<accession>A0A3B0JWL7</accession>
<dbReference type="Gene3D" id="3.30.40.10">
    <property type="entry name" value="Zinc/RING finger domain, C3HC4 (zinc finger)"/>
    <property type="match status" value="1"/>
</dbReference>
<evidence type="ECO:0000313" key="6">
    <source>
        <dbReference type="EMBL" id="SPP79890.1"/>
    </source>
</evidence>
<dbReference type="InterPro" id="IPR013083">
    <property type="entry name" value="Znf_RING/FYVE/PHD"/>
</dbReference>
<feature type="coiled-coil region" evidence="4">
    <location>
        <begin position="99"/>
        <end position="183"/>
    </location>
</feature>
<protein>
    <submittedName>
        <fullName evidence="6">Blast:E3 ubiquitin-protein ligase RFWD3</fullName>
    </submittedName>
</protein>
<dbReference type="PANTHER" id="PTHR16047">
    <property type="entry name" value="RFWD3 PROTEIN"/>
    <property type="match status" value="1"/>
</dbReference>
<evidence type="ECO:0000256" key="2">
    <source>
        <dbReference type="ARBA" id="ARBA00022833"/>
    </source>
</evidence>
<reference evidence="7" key="1">
    <citation type="submission" date="2018-01" db="EMBL/GenBank/DDBJ databases">
        <authorList>
            <person name="Alioto T."/>
            <person name="Alioto T."/>
        </authorList>
    </citation>
    <scope>NUCLEOTIDE SEQUENCE [LARGE SCALE GENOMIC DNA]</scope>
</reference>
<evidence type="ECO:0000256" key="3">
    <source>
        <dbReference type="PROSITE-ProRule" id="PRU00175"/>
    </source>
</evidence>
<dbReference type="InterPro" id="IPR002350">
    <property type="entry name" value="Kazal_dom"/>
</dbReference>
<dbReference type="PANTHER" id="PTHR16047:SF7">
    <property type="entry name" value="E3 UBIQUITIN-PROTEIN LIGASE RFWD3"/>
    <property type="match status" value="1"/>
</dbReference>
<dbReference type="InterPro" id="IPR001841">
    <property type="entry name" value="Znf_RING"/>
</dbReference>
<evidence type="ECO:0000259" key="5">
    <source>
        <dbReference type="PROSITE" id="PS50089"/>
    </source>
</evidence>
<dbReference type="Proteomes" id="UP000268350">
    <property type="component" value="Unassembled WGS sequence"/>
</dbReference>
<dbReference type="STRING" id="7266.A0A3B0JWL7"/>
<dbReference type="GO" id="GO:0036297">
    <property type="term" value="P:interstrand cross-link repair"/>
    <property type="evidence" value="ECO:0007669"/>
    <property type="project" value="InterPro"/>
</dbReference>
<dbReference type="GO" id="GO:0008270">
    <property type="term" value="F:zinc ion binding"/>
    <property type="evidence" value="ECO:0007669"/>
    <property type="project" value="UniProtKB-KW"/>
</dbReference>
<keyword evidence="1 3" id="KW-0479">Metal-binding</keyword>
<keyword evidence="4" id="KW-0175">Coiled coil</keyword>
<dbReference type="PROSITE" id="PS50089">
    <property type="entry name" value="ZF_RING_2"/>
    <property type="match status" value="1"/>
</dbReference>
<keyword evidence="1 3" id="KW-0863">Zinc-finger</keyword>
<dbReference type="OrthoDB" id="5600418at2759"/>
<dbReference type="GO" id="GO:0004842">
    <property type="term" value="F:ubiquitin-protein transferase activity"/>
    <property type="evidence" value="ECO:0007669"/>
    <property type="project" value="InterPro"/>
</dbReference>
<dbReference type="GO" id="GO:0005634">
    <property type="term" value="C:nucleus"/>
    <property type="evidence" value="ECO:0007669"/>
    <property type="project" value="InterPro"/>
</dbReference>
<dbReference type="Pfam" id="PF13639">
    <property type="entry name" value="zf-RING_2"/>
    <property type="match status" value="1"/>
</dbReference>
<dbReference type="PROSITE" id="PS00282">
    <property type="entry name" value="KAZAL_1"/>
    <property type="match status" value="1"/>
</dbReference>
<dbReference type="GO" id="GO:0016567">
    <property type="term" value="P:protein ubiquitination"/>
    <property type="evidence" value="ECO:0007669"/>
    <property type="project" value="InterPro"/>
</dbReference>
<feature type="domain" description="RING-type" evidence="5">
    <location>
        <begin position="187"/>
        <end position="230"/>
    </location>
</feature>
<dbReference type="AlphaFoldDB" id="A0A3B0JWL7"/>
<dbReference type="EMBL" id="OUUW01000004">
    <property type="protein sequence ID" value="SPP79890.1"/>
    <property type="molecule type" value="Genomic_DNA"/>
</dbReference>
<sequence>MESCNSANHVKDSFLAEEFEWLQKWTHLSTEIFDNEAKKCDTQQSKLLLHLDYVQKQSRNYRQQKHELISENFFLIKEINVLGDFEKQKSDLRLYISQKDQLTVERDGLLLQIEEAKAKCANLRQQLEEQGKTMQEMNNAFQSELSECEIHRTEALDALEREDEKHLREMDRLEQNLQNKYSELNTCTICKRPWDSVGVHRLVSLRCGHVFGDACIREHLRYRNFCSVCNRNASFEELRYIYGRNVLPFET</sequence>
<keyword evidence="2" id="KW-0862">Zinc</keyword>
<dbReference type="InterPro" id="IPR037381">
    <property type="entry name" value="RFWD3"/>
</dbReference>
<name>A0A3B0JWL7_DROGU</name>
<dbReference type="OMA" id="EWLLQWT"/>
<gene>
    <name evidence="6" type="ORF">DGUA_6G012810</name>
</gene>
<dbReference type="SUPFAM" id="SSF57850">
    <property type="entry name" value="RING/U-box"/>
    <property type="match status" value="1"/>
</dbReference>
<proteinExistence type="predicted"/>